<dbReference type="Gene3D" id="3.40.630.30">
    <property type="match status" value="1"/>
</dbReference>
<dbReference type="InterPro" id="IPR016181">
    <property type="entry name" value="Acyl_CoA_acyltransferase"/>
</dbReference>
<evidence type="ECO:0000256" key="2">
    <source>
        <dbReference type="ARBA" id="ARBA00023315"/>
    </source>
</evidence>
<dbReference type="CDD" id="cd04301">
    <property type="entry name" value="NAT_SF"/>
    <property type="match status" value="1"/>
</dbReference>
<dbReference type="InterPro" id="IPR000182">
    <property type="entry name" value="GNAT_dom"/>
</dbReference>
<dbReference type="InterPro" id="IPR051556">
    <property type="entry name" value="N-term/lysine_N-AcTrnsfr"/>
</dbReference>
<organism evidence="5 6">
    <name type="scientific">Pythium insidiosum</name>
    <name type="common">Pythiosis disease agent</name>
    <dbReference type="NCBI Taxonomy" id="114742"/>
    <lineage>
        <taxon>Eukaryota</taxon>
        <taxon>Sar</taxon>
        <taxon>Stramenopiles</taxon>
        <taxon>Oomycota</taxon>
        <taxon>Peronosporomycetes</taxon>
        <taxon>Pythiales</taxon>
        <taxon>Pythiaceae</taxon>
        <taxon>Pythium</taxon>
    </lineage>
</organism>
<evidence type="ECO:0000313" key="5">
    <source>
        <dbReference type="EMBL" id="KAJ0400887.1"/>
    </source>
</evidence>
<feature type="compositionally biased region" description="Low complexity" evidence="3">
    <location>
        <begin position="10"/>
        <end position="25"/>
    </location>
</feature>
<dbReference type="Proteomes" id="UP001209570">
    <property type="component" value="Unassembled WGS sequence"/>
</dbReference>
<keyword evidence="1" id="KW-0808">Transferase</keyword>
<comment type="caution">
    <text evidence="5">The sequence shown here is derived from an EMBL/GenBank/DDBJ whole genome shotgun (WGS) entry which is preliminary data.</text>
</comment>
<dbReference type="SUPFAM" id="SSF55729">
    <property type="entry name" value="Acyl-CoA N-acyltransferases (Nat)"/>
    <property type="match status" value="1"/>
</dbReference>
<name>A0AAD5MAP9_PYTIN</name>
<dbReference type="EMBL" id="JAKCXM010000143">
    <property type="protein sequence ID" value="KAJ0400887.1"/>
    <property type="molecule type" value="Genomic_DNA"/>
</dbReference>
<dbReference type="AlphaFoldDB" id="A0AAD5MAP9"/>
<dbReference type="FunFam" id="3.40.630.30:FF:000006">
    <property type="entry name" value="Putative n-alpha-acetyltransferase 50"/>
    <property type="match status" value="1"/>
</dbReference>
<evidence type="ECO:0000313" key="6">
    <source>
        <dbReference type="Proteomes" id="UP001209570"/>
    </source>
</evidence>
<keyword evidence="6" id="KW-1185">Reference proteome</keyword>
<feature type="region of interest" description="Disordered" evidence="3">
    <location>
        <begin position="1"/>
        <end position="53"/>
    </location>
</feature>
<dbReference type="GO" id="GO:0007064">
    <property type="term" value="P:mitotic sister chromatid cohesion"/>
    <property type="evidence" value="ECO:0007669"/>
    <property type="project" value="TreeGrafter"/>
</dbReference>
<dbReference type="PANTHER" id="PTHR42919:SF8">
    <property type="entry name" value="N-ALPHA-ACETYLTRANSFERASE 50"/>
    <property type="match status" value="1"/>
</dbReference>
<evidence type="ECO:0000256" key="1">
    <source>
        <dbReference type="ARBA" id="ARBA00022679"/>
    </source>
</evidence>
<dbReference type="PROSITE" id="PS51186">
    <property type="entry name" value="GNAT"/>
    <property type="match status" value="1"/>
</dbReference>
<dbReference type="PANTHER" id="PTHR42919">
    <property type="entry name" value="N-ALPHA-ACETYLTRANSFERASE"/>
    <property type="match status" value="1"/>
</dbReference>
<dbReference type="GO" id="GO:0031415">
    <property type="term" value="C:NatA complex"/>
    <property type="evidence" value="ECO:0007669"/>
    <property type="project" value="TreeGrafter"/>
</dbReference>
<sequence>MEVAPPPTAPAFAHALAEAAAPRAATTRSTRHVPPDGRRAASGHATEPMKPRERLVSAATSTCLEPKESVPQQRSAPMCRAIPRRLSFGPVTAANVEMLRKLNVSIFPVRYNDTFYDDVLSTPTEYTKFAYWEDIVVGAICCRFEPLDANAARQRVYIMTLGVLAPYRQCRIGRALLQSVIACARRDDVDHIYLHVQTNNHAALTFYRSFGFAVSQLIPNYYKRIKPPDCYVLVKRLG</sequence>
<accession>A0AAD5MAP9</accession>
<dbReference type="Pfam" id="PF00583">
    <property type="entry name" value="Acetyltransf_1"/>
    <property type="match status" value="1"/>
</dbReference>
<dbReference type="GO" id="GO:0008080">
    <property type="term" value="F:N-acetyltransferase activity"/>
    <property type="evidence" value="ECO:0007669"/>
    <property type="project" value="TreeGrafter"/>
</dbReference>
<protein>
    <recommendedName>
        <fullName evidence="4">N-acetyltransferase domain-containing protein</fullName>
    </recommendedName>
</protein>
<proteinExistence type="predicted"/>
<evidence type="ECO:0000256" key="3">
    <source>
        <dbReference type="SAM" id="MobiDB-lite"/>
    </source>
</evidence>
<evidence type="ECO:0000259" key="4">
    <source>
        <dbReference type="PROSITE" id="PS51186"/>
    </source>
</evidence>
<feature type="domain" description="N-acetyltransferase" evidence="4">
    <location>
        <begin position="86"/>
        <end position="238"/>
    </location>
</feature>
<gene>
    <name evidence="5" type="ORF">P43SY_004499</name>
</gene>
<keyword evidence="2" id="KW-0012">Acyltransferase</keyword>
<reference evidence="5" key="1">
    <citation type="submission" date="2021-12" db="EMBL/GenBank/DDBJ databases">
        <title>Prjna785345.</title>
        <authorList>
            <person name="Rujirawat T."/>
            <person name="Krajaejun T."/>
        </authorList>
    </citation>
    <scope>NUCLEOTIDE SEQUENCE</scope>
    <source>
        <strain evidence="5">Pi057C3</strain>
    </source>
</reference>